<evidence type="ECO:0000259" key="4">
    <source>
        <dbReference type="Pfam" id="PF07631"/>
    </source>
</evidence>
<evidence type="ECO:0000259" key="5">
    <source>
        <dbReference type="Pfam" id="PF07637"/>
    </source>
</evidence>
<gene>
    <name evidence="6" type="ORF">Q31a_31570</name>
</gene>
<sequence length="654" mass="73350">MIAKSMNSQKSAWIVFLLVGVAFPLDAVAQPGKQNDPLSWDRNVRGLFGRYCLDCHRGRDPSANVDLAVDENPLHILEHRKKWRAVLEVLQAGQMPPEDERQPSQEMRQQMIDFLEVTLNSIDCGQVEDPGKPVLRRLNRVEYDNALEDLTGLDLSLADDFPPDPVGYGFDNIADVLTLTPAQIEMYHSAAVKATQAIVEARRSNTRIDPILFGSIGTERGKEETWSGEKSPSTPQEGAHVRELAREGISNFAFRAFRRPPDEYYINRLMRIYDRAIQEDQSHAEAMNYCLQAVLISPNFLFRIEADRPNESQAYRVDDFELASRLSYLIWSRAPDRELLQLAQEGQLQVRATLLAQIERMLADSRSKSLVSNFFFQWLDLRLLDSHQPSPSEFGDFSEALRDSMRGEVEALLHAIVRDEAPLTAIIDHDALYVDRRLSAYYGLQPVDSETPVRVSAPDRRRGGLLTTAALLMVQADPGRTNIPRRGSFVAGQLLGAPPPPPPPDVPELVVVDDGQQRSLREIFELHRSSPACQNCHLTIDPIGFALENYDAIGRWRDEDGGAPIDPAGELPDGVQLEDIRSLKDFLLSEQEQLLRTMASKLLTYALGRGLSAPDDCVVEKMVEAAQAEEASFSAMLVALVESFPFTHRINPEF</sequence>
<evidence type="ECO:0000259" key="1">
    <source>
        <dbReference type="Pfam" id="PF07624"/>
    </source>
</evidence>
<dbReference type="Pfam" id="PF07624">
    <property type="entry name" value="PSD2"/>
    <property type="match status" value="1"/>
</dbReference>
<feature type="domain" description="DUF1592" evidence="4">
    <location>
        <begin position="318"/>
        <end position="444"/>
    </location>
</feature>
<dbReference type="AlphaFoldDB" id="A0A518G8C5"/>
<dbReference type="InterPro" id="IPR013039">
    <property type="entry name" value="DUF1588"/>
</dbReference>
<keyword evidence="7" id="KW-1185">Reference proteome</keyword>
<evidence type="ECO:0000313" key="6">
    <source>
        <dbReference type="EMBL" id="QDV24835.1"/>
    </source>
</evidence>
<feature type="domain" description="DUF1585" evidence="1">
    <location>
        <begin position="573"/>
        <end position="646"/>
    </location>
</feature>
<protein>
    <recommendedName>
        <fullName evidence="8">Planctomycete cytochrome C</fullName>
    </recommendedName>
</protein>
<dbReference type="OrthoDB" id="228445at2"/>
<dbReference type="InterPro" id="IPR013043">
    <property type="entry name" value="DUF1595"/>
</dbReference>
<dbReference type="EMBL" id="CP036298">
    <property type="protein sequence ID" value="QDV24835.1"/>
    <property type="molecule type" value="Genomic_DNA"/>
</dbReference>
<dbReference type="KEGG" id="ahel:Q31a_31570"/>
<dbReference type="InterPro" id="IPR013036">
    <property type="entry name" value="DUF1587"/>
</dbReference>
<proteinExistence type="predicted"/>
<reference evidence="6 7" key="1">
    <citation type="submission" date="2019-02" db="EMBL/GenBank/DDBJ databases">
        <title>Deep-cultivation of Planctomycetes and their phenomic and genomic characterization uncovers novel biology.</title>
        <authorList>
            <person name="Wiegand S."/>
            <person name="Jogler M."/>
            <person name="Boedeker C."/>
            <person name="Pinto D."/>
            <person name="Vollmers J."/>
            <person name="Rivas-Marin E."/>
            <person name="Kohn T."/>
            <person name="Peeters S.H."/>
            <person name="Heuer A."/>
            <person name="Rast P."/>
            <person name="Oberbeckmann S."/>
            <person name="Bunk B."/>
            <person name="Jeske O."/>
            <person name="Meyerdierks A."/>
            <person name="Storesund J.E."/>
            <person name="Kallscheuer N."/>
            <person name="Luecker S."/>
            <person name="Lage O.M."/>
            <person name="Pohl T."/>
            <person name="Merkel B.J."/>
            <person name="Hornburger P."/>
            <person name="Mueller R.-W."/>
            <person name="Bruemmer F."/>
            <person name="Labrenz M."/>
            <person name="Spormann A.M."/>
            <person name="Op den Camp H."/>
            <person name="Overmann J."/>
            <person name="Amann R."/>
            <person name="Jetten M.S.M."/>
            <person name="Mascher T."/>
            <person name="Medema M.H."/>
            <person name="Devos D.P."/>
            <person name="Kaster A.-K."/>
            <person name="Ovreas L."/>
            <person name="Rohde M."/>
            <person name="Galperin M.Y."/>
            <person name="Jogler C."/>
        </authorList>
    </citation>
    <scope>NUCLEOTIDE SEQUENCE [LARGE SCALE GENOMIC DNA]</scope>
    <source>
        <strain evidence="6 7">Q31a</strain>
    </source>
</reference>
<dbReference type="Pfam" id="PF07626">
    <property type="entry name" value="PSD3"/>
    <property type="match status" value="1"/>
</dbReference>
<accession>A0A518G8C5</accession>
<evidence type="ECO:0000259" key="3">
    <source>
        <dbReference type="Pfam" id="PF07627"/>
    </source>
</evidence>
<dbReference type="InterPro" id="IPR013042">
    <property type="entry name" value="DUF1592"/>
</dbReference>
<dbReference type="InterPro" id="IPR011478">
    <property type="entry name" value="DUF1585"/>
</dbReference>
<feature type="domain" description="DUF1587" evidence="2">
    <location>
        <begin position="136"/>
        <end position="199"/>
    </location>
</feature>
<evidence type="ECO:0008006" key="8">
    <source>
        <dbReference type="Google" id="ProtNLM"/>
    </source>
</evidence>
<feature type="domain" description="DUF1595" evidence="5">
    <location>
        <begin position="245"/>
        <end position="305"/>
    </location>
</feature>
<evidence type="ECO:0000259" key="2">
    <source>
        <dbReference type="Pfam" id="PF07626"/>
    </source>
</evidence>
<evidence type="ECO:0000313" key="7">
    <source>
        <dbReference type="Proteomes" id="UP000318017"/>
    </source>
</evidence>
<dbReference type="Pfam" id="PF07627">
    <property type="entry name" value="PSCyt3"/>
    <property type="match status" value="1"/>
</dbReference>
<dbReference type="Pfam" id="PF07631">
    <property type="entry name" value="PSD4"/>
    <property type="match status" value="1"/>
</dbReference>
<feature type="domain" description="DUF1588" evidence="3">
    <location>
        <begin position="462"/>
        <end position="560"/>
    </location>
</feature>
<organism evidence="6 7">
    <name type="scientific">Aureliella helgolandensis</name>
    <dbReference type="NCBI Taxonomy" id="2527968"/>
    <lineage>
        <taxon>Bacteria</taxon>
        <taxon>Pseudomonadati</taxon>
        <taxon>Planctomycetota</taxon>
        <taxon>Planctomycetia</taxon>
        <taxon>Pirellulales</taxon>
        <taxon>Pirellulaceae</taxon>
        <taxon>Aureliella</taxon>
    </lineage>
</organism>
<name>A0A518G8C5_9BACT</name>
<dbReference type="Proteomes" id="UP000318017">
    <property type="component" value="Chromosome"/>
</dbReference>
<dbReference type="Pfam" id="PF07637">
    <property type="entry name" value="PSD5"/>
    <property type="match status" value="1"/>
</dbReference>